<feature type="compositionally biased region" description="Basic residues" evidence="1">
    <location>
        <begin position="121"/>
        <end position="143"/>
    </location>
</feature>
<feature type="compositionally biased region" description="Acidic residues" evidence="1">
    <location>
        <begin position="194"/>
        <end position="206"/>
    </location>
</feature>
<feature type="region of interest" description="Disordered" evidence="1">
    <location>
        <begin position="52"/>
        <end position="206"/>
    </location>
</feature>
<protein>
    <submittedName>
        <fullName evidence="2">Uncharacterized protein</fullName>
    </submittedName>
</protein>
<evidence type="ECO:0000256" key="1">
    <source>
        <dbReference type="SAM" id="MobiDB-lite"/>
    </source>
</evidence>
<feature type="region of interest" description="Disordered" evidence="1">
    <location>
        <begin position="1"/>
        <end position="36"/>
    </location>
</feature>
<dbReference type="OrthoDB" id="2284781at2759"/>
<organism evidence="2">
    <name type="scientific">Lichtheimia ramosa</name>
    <dbReference type="NCBI Taxonomy" id="688394"/>
    <lineage>
        <taxon>Eukaryota</taxon>
        <taxon>Fungi</taxon>
        <taxon>Fungi incertae sedis</taxon>
        <taxon>Mucoromycota</taxon>
        <taxon>Mucoromycotina</taxon>
        <taxon>Mucoromycetes</taxon>
        <taxon>Mucorales</taxon>
        <taxon>Lichtheimiaceae</taxon>
        <taxon>Lichtheimia</taxon>
    </lineage>
</organism>
<proteinExistence type="predicted"/>
<dbReference type="EMBL" id="LK023357">
    <property type="protein sequence ID" value="CDS12047.1"/>
    <property type="molecule type" value="Genomic_DNA"/>
</dbReference>
<dbReference type="AlphaFoldDB" id="A0A077WZ16"/>
<evidence type="ECO:0000313" key="2">
    <source>
        <dbReference type="EMBL" id="CDS12047.1"/>
    </source>
</evidence>
<name>A0A077WZ16_9FUNG</name>
<feature type="compositionally biased region" description="Basic and acidic residues" evidence="1">
    <location>
        <begin position="93"/>
        <end position="109"/>
    </location>
</feature>
<feature type="compositionally biased region" description="Low complexity" evidence="1">
    <location>
        <begin position="80"/>
        <end position="89"/>
    </location>
</feature>
<accession>A0A077WZ16</accession>
<gene>
    <name evidence="2" type="ORF">LRAMOSA04242</name>
</gene>
<reference evidence="2" key="1">
    <citation type="journal article" date="2014" name="Genome Announc.">
        <title>De novo whole-genome sequence and genome annotation of Lichtheimia ramosa.</title>
        <authorList>
            <person name="Linde J."/>
            <person name="Schwartze V."/>
            <person name="Binder U."/>
            <person name="Lass-Florl C."/>
            <person name="Voigt K."/>
            <person name="Horn F."/>
        </authorList>
    </citation>
    <scope>NUCLEOTIDE SEQUENCE</scope>
    <source>
        <strain evidence="2">JMRC FSU:6197</strain>
    </source>
</reference>
<sequence>MSDYRHHQPLPGLTSKRSKAPQPLFQTPYHFGRSSTGDHLSAVAMAREEALNKLCGSPNKPPSPKRQHHPPKAYCPPSPSSSSSSSSSSRARFPHEASHHPMYHQRPEPHMYSTRSYKPSSSHHHHHHHHYKQQHLRSSRHKALSSDDEDDDLPLIYTLSPPRSPLHPQSPNRYQFPQSVKKVSAYELNSSSQSDDEESDDDDIPLADEMRAMMRVAK</sequence>
<feature type="compositionally biased region" description="Polar residues" evidence="1">
    <location>
        <begin position="167"/>
        <end position="178"/>
    </location>
</feature>